<keyword evidence="2" id="KW-1185">Reference proteome</keyword>
<name>A0A8C0UW72_CYACU</name>
<protein>
    <submittedName>
        <fullName evidence="1">Uncharacterized protein</fullName>
    </submittedName>
</protein>
<reference evidence="1" key="1">
    <citation type="submission" date="2025-08" db="UniProtKB">
        <authorList>
            <consortium name="Ensembl"/>
        </authorList>
    </citation>
    <scope>IDENTIFICATION</scope>
</reference>
<dbReference type="Ensembl" id="ENSCCET00000019828.1">
    <property type="protein sequence ID" value="ENSCCEP00000012705.1"/>
    <property type="gene ID" value="ENSCCEG00000012253.1"/>
</dbReference>
<evidence type="ECO:0000313" key="2">
    <source>
        <dbReference type="Proteomes" id="UP000694410"/>
    </source>
</evidence>
<organism evidence="1 2">
    <name type="scientific">Cyanistes caeruleus</name>
    <name type="common">Eurasian blue tit</name>
    <name type="synonym">Parus caeruleus</name>
    <dbReference type="NCBI Taxonomy" id="156563"/>
    <lineage>
        <taxon>Eukaryota</taxon>
        <taxon>Metazoa</taxon>
        <taxon>Chordata</taxon>
        <taxon>Craniata</taxon>
        <taxon>Vertebrata</taxon>
        <taxon>Euteleostomi</taxon>
        <taxon>Archelosauria</taxon>
        <taxon>Archosauria</taxon>
        <taxon>Dinosauria</taxon>
        <taxon>Saurischia</taxon>
        <taxon>Theropoda</taxon>
        <taxon>Coelurosauria</taxon>
        <taxon>Aves</taxon>
        <taxon>Neognathae</taxon>
        <taxon>Neoaves</taxon>
        <taxon>Telluraves</taxon>
        <taxon>Australaves</taxon>
        <taxon>Passeriformes</taxon>
        <taxon>Paridae</taxon>
        <taxon>Cyanistes</taxon>
    </lineage>
</organism>
<evidence type="ECO:0000313" key="1">
    <source>
        <dbReference type="Ensembl" id="ENSCCEP00000012705.1"/>
    </source>
</evidence>
<proteinExistence type="predicted"/>
<accession>A0A8C0UW72</accession>
<sequence>LTAGLPIPVPGAPPAPKCQSCCSRPCCSNLALDTSRDGAAPAPLGYARRTRVTALCSSKEQPRAAVQGGESTRRPWLSPFPFPTWLMWTEGMEAAETDEWLGELGRDLQGPMDSWCFFRRATTF</sequence>
<dbReference type="AlphaFoldDB" id="A0A8C0UW72"/>
<reference evidence="1" key="2">
    <citation type="submission" date="2025-09" db="UniProtKB">
        <authorList>
            <consortium name="Ensembl"/>
        </authorList>
    </citation>
    <scope>IDENTIFICATION</scope>
</reference>
<dbReference type="Proteomes" id="UP000694410">
    <property type="component" value="Unplaced"/>
</dbReference>